<protein>
    <submittedName>
        <fullName evidence="1">Uncharacterized protein</fullName>
    </submittedName>
</protein>
<proteinExistence type="predicted"/>
<dbReference type="EMBL" id="VBAL01000131">
    <property type="protein sequence ID" value="TMI99758.1"/>
    <property type="molecule type" value="Genomic_DNA"/>
</dbReference>
<evidence type="ECO:0000313" key="1">
    <source>
        <dbReference type="EMBL" id="TMI99758.1"/>
    </source>
</evidence>
<dbReference type="Proteomes" id="UP000319353">
    <property type="component" value="Unassembled WGS sequence"/>
</dbReference>
<evidence type="ECO:0000313" key="2">
    <source>
        <dbReference type="Proteomes" id="UP000319353"/>
    </source>
</evidence>
<accession>A0A537KVI5</accession>
<organism evidence="1 2">
    <name type="scientific">Candidatus Segetimicrobium genomatis</name>
    <dbReference type="NCBI Taxonomy" id="2569760"/>
    <lineage>
        <taxon>Bacteria</taxon>
        <taxon>Bacillati</taxon>
        <taxon>Candidatus Sysuimicrobiota</taxon>
        <taxon>Candidatus Sysuimicrobiia</taxon>
        <taxon>Candidatus Sysuimicrobiales</taxon>
        <taxon>Candidatus Segetimicrobiaceae</taxon>
        <taxon>Candidatus Segetimicrobium</taxon>
    </lineage>
</organism>
<dbReference type="AlphaFoldDB" id="A0A537KVI5"/>
<gene>
    <name evidence="1" type="ORF">E6H01_10610</name>
</gene>
<sequence length="119" mass="12701">MKTLTAVCILTLLAAPIRVRAGHELPYYPSFYPHEIRLEAADAADLGDALRAGRIHASPGANPFGGALPADTATVASWGGYVVLTFGRDVIRSTAPARCRFCVSSVSRDAVSRRLFLSL</sequence>
<name>A0A537KVI5_9BACT</name>
<reference evidence="1 2" key="1">
    <citation type="journal article" date="2019" name="Nat. Microbiol.">
        <title>Mediterranean grassland soil C-N compound turnover is dependent on rainfall and depth, and is mediated by genomically divergent microorganisms.</title>
        <authorList>
            <person name="Diamond S."/>
            <person name="Andeer P.F."/>
            <person name="Li Z."/>
            <person name="Crits-Christoph A."/>
            <person name="Burstein D."/>
            <person name="Anantharaman K."/>
            <person name="Lane K.R."/>
            <person name="Thomas B.C."/>
            <person name="Pan C."/>
            <person name="Northen T.R."/>
            <person name="Banfield J.F."/>
        </authorList>
    </citation>
    <scope>NUCLEOTIDE SEQUENCE [LARGE SCALE GENOMIC DNA]</scope>
    <source>
        <strain evidence="1">NP_4</strain>
    </source>
</reference>
<comment type="caution">
    <text evidence="1">The sequence shown here is derived from an EMBL/GenBank/DDBJ whole genome shotgun (WGS) entry which is preliminary data.</text>
</comment>